<proteinExistence type="predicted"/>
<accession>A0ABM0MQH2</accession>
<feature type="compositionally biased region" description="Pro residues" evidence="1">
    <location>
        <begin position="304"/>
        <end position="316"/>
    </location>
</feature>
<feature type="region of interest" description="Disordered" evidence="1">
    <location>
        <begin position="493"/>
        <end position="517"/>
    </location>
</feature>
<evidence type="ECO:0000313" key="2">
    <source>
        <dbReference type="Proteomes" id="UP000694865"/>
    </source>
</evidence>
<evidence type="ECO:0000256" key="1">
    <source>
        <dbReference type="SAM" id="MobiDB-lite"/>
    </source>
</evidence>
<dbReference type="Proteomes" id="UP000694865">
    <property type="component" value="Unplaced"/>
</dbReference>
<dbReference type="RefSeq" id="XP_006822263.1">
    <property type="nucleotide sequence ID" value="XM_006822200.1"/>
</dbReference>
<keyword evidence="2" id="KW-1185">Reference proteome</keyword>
<feature type="compositionally biased region" description="Basic and acidic residues" evidence="1">
    <location>
        <begin position="112"/>
        <end position="123"/>
    </location>
</feature>
<feature type="region of interest" description="Disordered" evidence="1">
    <location>
        <begin position="296"/>
        <end position="329"/>
    </location>
</feature>
<reference evidence="3" key="1">
    <citation type="submission" date="2025-08" db="UniProtKB">
        <authorList>
            <consortium name="RefSeq"/>
        </authorList>
    </citation>
    <scope>IDENTIFICATION</scope>
    <source>
        <tissue evidence="3">Testes</tissue>
    </source>
</reference>
<feature type="region of interest" description="Disordered" evidence="1">
    <location>
        <begin position="71"/>
        <end position="141"/>
    </location>
</feature>
<feature type="non-terminal residue" evidence="3">
    <location>
        <position position="579"/>
    </location>
</feature>
<organism evidence="2 3">
    <name type="scientific">Saccoglossus kowalevskii</name>
    <name type="common">Acorn worm</name>
    <dbReference type="NCBI Taxonomy" id="10224"/>
    <lineage>
        <taxon>Eukaryota</taxon>
        <taxon>Metazoa</taxon>
        <taxon>Hemichordata</taxon>
        <taxon>Enteropneusta</taxon>
        <taxon>Harrimaniidae</taxon>
        <taxon>Saccoglossus</taxon>
    </lineage>
</organism>
<name>A0ABM0MQH2_SACKO</name>
<sequence length="579" mass="67196">MSKPALTHENWRNEIKKENKELEDSAANKPTVKKLNPAFLDRFECNKISETGSEQPHRESWSPIQGKNVSETEKKQLHNESWLPVQGKKVGEIEKKQPHRKSWLPVQGNKVNKTEQKQPHKESWLPIQGKKVSETEKKKSHREFWLPVQENKVTEIRKTEPLQRQTQFLEVLSSFQHDSVGDNKTIHQPIEKPVSEPRRPLSSFQEGLHETLVVRDRQQESIPVVKPKRPPQPVFQVKSKEAGQAVCVTSKVNKMDQMPPQKPKRTYAHDIYKEAKTLQTHNKNKTDKLQKFAPNAGEPTRIKLPPPTLPPPPPPHSRGDTHPPFRKVSSASSHNYECISDWVIDDISTFSNKFKRSRSSEDLRTATELDHHVKEHIYAEPDVTQPKKTHRTYSDPYEISHDRQTALVNEDVCGYAVPERLEDMQRRYAHSLKIRGSAKMSSGESRRSNSLEDGNSLLYDEKKIKNKLPWIQRKINEAFMVLKRKKEKKIRSNGNVVDGISQDDSVNSDNENDVSDADHRRRLRHAQTVKETAVYCTLDKIRETMRYKKMFDYVVIVELAQNRETCKHEPFISYQFPQE</sequence>
<gene>
    <name evidence="3" type="primary">LOC102805324</name>
</gene>
<dbReference type="GeneID" id="102805324"/>
<evidence type="ECO:0000313" key="3">
    <source>
        <dbReference type="RefSeq" id="XP_006822263.1"/>
    </source>
</evidence>
<protein>
    <submittedName>
        <fullName evidence="3">Uncharacterized protein LOC102805324</fullName>
    </submittedName>
</protein>